<sequence>MTTQSPSVTADIPSSPTKIAEIQSEATLAEPVASSNEIPMNDHMIQEVMFELEPNTTPIEHQSQGVSHILDP</sequence>
<evidence type="ECO:0000313" key="1">
    <source>
        <dbReference type="EMBL" id="KAK8578960.1"/>
    </source>
</evidence>
<accession>A0ABR2FDJ2</accession>
<proteinExistence type="predicted"/>
<keyword evidence="2" id="KW-1185">Reference proteome</keyword>
<protein>
    <submittedName>
        <fullName evidence="1">Uncharacterized protein</fullName>
    </submittedName>
</protein>
<name>A0ABR2FDJ2_9ROSI</name>
<dbReference type="Proteomes" id="UP001472677">
    <property type="component" value="Unassembled WGS sequence"/>
</dbReference>
<reference evidence="1 2" key="1">
    <citation type="journal article" date="2024" name="G3 (Bethesda)">
        <title>Genome assembly of Hibiscus sabdariffa L. provides insights into metabolisms of medicinal natural products.</title>
        <authorList>
            <person name="Kim T."/>
        </authorList>
    </citation>
    <scope>NUCLEOTIDE SEQUENCE [LARGE SCALE GENOMIC DNA]</scope>
    <source>
        <strain evidence="1">TK-2024</strain>
        <tissue evidence="1">Old leaves</tissue>
    </source>
</reference>
<evidence type="ECO:0000313" key="2">
    <source>
        <dbReference type="Proteomes" id="UP001472677"/>
    </source>
</evidence>
<dbReference type="EMBL" id="JBBPBM010000006">
    <property type="protein sequence ID" value="KAK8578960.1"/>
    <property type="molecule type" value="Genomic_DNA"/>
</dbReference>
<organism evidence="1 2">
    <name type="scientific">Hibiscus sabdariffa</name>
    <name type="common">roselle</name>
    <dbReference type="NCBI Taxonomy" id="183260"/>
    <lineage>
        <taxon>Eukaryota</taxon>
        <taxon>Viridiplantae</taxon>
        <taxon>Streptophyta</taxon>
        <taxon>Embryophyta</taxon>
        <taxon>Tracheophyta</taxon>
        <taxon>Spermatophyta</taxon>
        <taxon>Magnoliopsida</taxon>
        <taxon>eudicotyledons</taxon>
        <taxon>Gunneridae</taxon>
        <taxon>Pentapetalae</taxon>
        <taxon>rosids</taxon>
        <taxon>malvids</taxon>
        <taxon>Malvales</taxon>
        <taxon>Malvaceae</taxon>
        <taxon>Malvoideae</taxon>
        <taxon>Hibiscus</taxon>
    </lineage>
</organism>
<gene>
    <name evidence="1" type="ORF">V6N12_069300</name>
</gene>
<comment type="caution">
    <text evidence="1">The sequence shown here is derived from an EMBL/GenBank/DDBJ whole genome shotgun (WGS) entry which is preliminary data.</text>
</comment>